<dbReference type="EnsemblMetazoa" id="XM_030999037">
    <property type="protein sequence ID" value="XP_030854897"/>
    <property type="gene ID" value="LOC582897"/>
</dbReference>
<dbReference type="SUPFAM" id="SSF50729">
    <property type="entry name" value="PH domain-like"/>
    <property type="match status" value="1"/>
</dbReference>
<feature type="domain" description="AGC-kinase C-terminal" evidence="11">
    <location>
        <begin position="393"/>
        <end position="465"/>
    </location>
</feature>
<accession>A0A7M7PPG8</accession>
<keyword evidence="4" id="KW-0597">Phosphoprotein</keyword>
<dbReference type="EC" id="2.7.11.1" evidence="2"/>
<keyword evidence="6" id="KW-0547">Nucleotide-binding</keyword>
<evidence type="ECO:0000259" key="10">
    <source>
        <dbReference type="PROSITE" id="PS50011"/>
    </source>
</evidence>
<dbReference type="CDD" id="cd01241">
    <property type="entry name" value="PH_PKB"/>
    <property type="match status" value="1"/>
</dbReference>
<evidence type="ECO:0000256" key="5">
    <source>
        <dbReference type="ARBA" id="ARBA00022679"/>
    </source>
</evidence>
<evidence type="ECO:0000256" key="8">
    <source>
        <dbReference type="ARBA" id="ARBA00022840"/>
    </source>
</evidence>
<dbReference type="RefSeq" id="XP_030854897.1">
    <property type="nucleotide sequence ID" value="XM_030999037.1"/>
</dbReference>
<feature type="domain" description="Protein kinase" evidence="10">
    <location>
        <begin position="133"/>
        <end position="392"/>
    </location>
</feature>
<evidence type="ECO:0000256" key="7">
    <source>
        <dbReference type="ARBA" id="ARBA00022777"/>
    </source>
</evidence>
<dbReference type="InterPro" id="IPR039026">
    <property type="entry name" value="PH_PKB"/>
</dbReference>
<dbReference type="PROSITE" id="PS51285">
    <property type="entry name" value="AGC_KINASE_CTER"/>
    <property type="match status" value="1"/>
</dbReference>
<proteinExistence type="inferred from homology"/>
<dbReference type="Pfam" id="PF00069">
    <property type="entry name" value="Pkinase"/>
    <property type="match status" value="1"/>
</dbReference>
<dbReference type="SMART" id="SM00133">
    <property type="entry name" value="S_TK_X"/>
    <property type="match status" value="1"/>
</dbReference>
<dbReference type="InterPro" id="IPR001849">
    <property type="entry name" value="PH_domain"/>
</dbReference>
<dbReference type="PROSITE" id="PS50003">
    <property type="entry name" value="PH_DOMAIN"/>
    <property type="match status" value="1"/>
</dbReference>
<evidence type="ECO:0000256" key="4">
    <source>
        <dbReference type="ARBA" id="ARBA00022553"/>
    </source>
</evidence>
<dbReference type="InterPro" id="IPR011993">
    <property type="entry name" value="PH-like_dom_sf"/>
</dbReference>
<dbReference type="GO" id="GO:0005524">
    <property type="term" value="F:ATP binding"/>
    <property type="evidence" value="ECO:0007669"/>
    <property type="project" value="UniProtKB-KW"/>
</dbReference>
<evidence type="ECO:0000259" key="11">
    <source>
        <dbReference type="PROSITE" id="PS51285"/>
    </source>
</evidence>
<dbReference type="FunFam" id="2.30.29.30:FF:000027">
    <property type="entry name" value="Non-specific serine/threonine protein kinase"/>
    <property type="match status" value="1"/>
</dbReference>
<evidence type="ECO:0000256" key="2">
    <source>
        <dbReference type="ARBA" id="ARBA00012513"/>
    </source>
</evidence>
<dbReference type="GO" id="GO:0004674">
    <property type="term" value="F:protein serine/threonine kinase activity"/>
    <property type="evidence" value="ECO:0000318"/>
    <property type="project" value="GO_Central"/>
</dbReference>
<dbReference type="AlphaFoldDB" id="A0A7M7PPG8"/>
<reference evidence="13" key="1">
    <citation type="submission" date="2015-02" db="EMBL/GenBank/DDBJ databases">
        <title>Genome sequencing for Strongylocentrotus purpuratus.</title>
        <authorList>
            <person name="Murali S."/>
            <person name="Liu Y."/>
            <person name="Vee V."/>
            <person name="English A."/>
            <person name="Wang M."/>
            <person name="Skinner E."/>
            <person name="Han Y."/>
            <person name="Muzny D.M."/>
            <person name="Worley K.C."/>
            <person name="Gibbs R.A."/>
        </authorList>
    </citation>
    <scope>NUCLEOTIDE SEQUENCE</scope>
</reference>
<dbReference type="OMA" id="ETPEERX"/>
<dbReference type="FunFam" id="1.10.510.10:FF:000033">
    <property type="entry name" value="Non-specific serine/threonine protein kinase"/>
    <property type="match status" value="1"/>
</dbReference>
<dbReference type="Pfam" id="PF00433">
    <property type="entry name" value="Pkinase_C"/>
    <property type="match status" value="1"/>
</dbReference>
<dbReference type="EnsemblMetazoa" id="XM_030999039">
    <property type="protein sequence ID" value="XP_030854899"/>
    <property type="gene ID" value="LOC582897"/>
</dbReference>
<keyword evidence="3" id="KW-0723">Serine/threonine-protein kinase</keyword>
<dbReference type="InterPro" id="IPR011009">
    <property type="entry name" value="Kinase-like_dom_sf"/>
</dbReference>
<organism evidence="12 13">
    <name type="scientific">Strongylocentrotus purpuratus</name>
    <name type="common">Purple sea urchin</name>
    <dbReference type="NCBI Taxonomy" id="7668"/>
    <lineage>
        <taxon>Eukaryota</taxon>
        <taxon>Metazoa</taxon>
        <taxon>Echinodermata</taxon>
        <taxon>Eleutherozoa</taxon>
        <taxon>Echinozoa</taxon>
        <taxon>Echinoidea</taxon>
        <taxon>Euechinoidea</taxon>
        <taxon>Echinacea</taxon>
        <taxon>Camarodonta</taxon>
        <taxon>Echinidea</taxon>
        <taxon>Strongylocentrotidae</taxon>
        <taxon>Strongylocentrotus</taxon>
    </lineage>
</organism>
<dbReference type="FunFam" id="3.30.200.20:FF:000103">
    <property type="entry name" value="Protein kinase C"/>
    <property type="match status" value="1"/>
</dbReference>
<dbReference type="Proteomes" id="UP000007110">
    <property type="component" value="Unassembled WGS sequence"/>
</dbReference>
<dbReference type="PROSITE" id="PS50011">
    <property type="entry name" value="PROTEIN_KINASE_DOM"/>
    <property type="match status" value="1"/>
</dbReference>
<dbReference type="SUPFAM" id="SSF56112">
    <property type="entry name" value="Protein kinase-like (PK-like)"/>
    <property type="match status" value="1"/>
</dbReference>
<name>A0A7M7PPG8_STRPU</name>
<dbReference type="SMART" id="SM00233">
    <property type="entry name" value="PH"/>
    <property type="match status" value="1"/>
</dbReference>
<dbReference type="InterPro" id="IPR000719">
    <property type="entry name" value="Prot_kinase_dom"/>
</dbReference>
<dbReference type="EnsemblMetazoa" id="XM_030999038">
    <property type="protein sequence ID" value="XP_030854898"/>
    <property type="gene ID" value="LOC582897"/>
</dbReference>
<dbReference type="InParanoid" id="A0A7M7PPG8"/>
<keyword evidence="5" id="KW-0808">Transferase</keyword>
<dbReference type="RefSeq" id="XP_030854898.1">
    <property type="nucleotide sequence ID" value="XM_030999038.1"/>
</dbReference>
<keyword evidence="13" id="KW-1185">Reference proteome</keyword>
<dbReference type="InterPro" id="IPR000961">
    <property type="entry name" value="AGC-kinase_C"/>
</dbReference>
<evidence type="ECO:0000256" key="1">
    <source>
        <dbReference type="ARBA" id="ARBA00006935"/>
    </source>
</evidence>
<comment type="similarity">
    <text evidence="1">Belongs to the protein kinase superfamily. AGC Ser/Thr protein kinase family. RAC subfamily.</text>
</comment>
<evidence type="ECO:0000256" key="6">
    <source>
        <dbReference type="ARBA" id="ARBA00022741"/>
    </source>
</evidence>
<evidence type="ECO:0000256" key="3">
    <source>
        <dbReference type="ARBA" id="ARBA00022527"/>
    </source>
</evidence>
<dbReference type="OrthoDB" id="63267at2759"/>
<protein>
    <recommendedName>
        <fullName evidence="2">non-specific serine/threonine protein kinase</fullName>
        <ecNumber evidence="2">2.7.11.1</ecNumber>
    </recommendedName>
</protein>
<keyword evidence="7" id="KW-0418">Kinase</keyword>
<dbReference type="GO" id="GO:0005737">
    <property type="term" value="C:cytoplasm"/>
    <property type="evidence" value="ECO:0000318"/>
    <property type="project" value="GO_Central"/>
</dbReference>
<dbReference type="KEGG" id="spu:582897"/>
<dbReference type="Pfam" id="PF00169">
    <property type="entry name" value="PH"/>
    <property type="match status" value="1"/>
</dbReference>
<keyword evidence="8" id="KW-0067">ATP-binding</keyword>
<dbReference type="GO" id="GO:0005634">
    <property type="term" value="C:nucleus"/>
    <property type="evidence" value="ECO:0000318"/>
    <property type="project" value="GO_Central"/>
</dbReference>
<dbReference type="PROSITE" id="PS00108">
    <property type="entry name" value="PROTEIN_KINASE_ST"/>
    <property type="match status" value="1"/>
</dbReference>
<dbReference type="SMART" id="SM00220">
    <property type="entry name" value="S_TKc"/>
    <property type="match status" value="1"/>
</dbReference>
<evidence type="ECO:0000313" key="12">
    <source>
        <dbReference type="EnsemblMetazoa" id="XP_030854899"/>
    </source>
</evidence>
<dbReference type="GO" id="GO:0043434">
    <property type="term" value="P:response to peptide hormone"/>
    <property type="evidence" value="ECO:0000318"/>
    <property type="project" value="GO_Central"/>
</dbReference>
<dbReference type="Gene3D" id="3.30.200.20">
    <property type="entry name" value="Phosphorylase Kinase, domain 1"/>
    <property type="match status" value="1"/>
</dbReference>
<dbReference type="FunCoup" id="A0A7M7PPG8">
    <property type="interactions" value="1154"/>
</dbReference>
<dbReference type="Gene3D" id="2.30.29.30">
    <property type="entry name" value="Pleckstrin-homology domain (PH domain)/Phosphotyrosine-binding domain (PTB)"/>
    <property type="match status" value="1"/>
</dbReference>
<dbReference type="PANTHER" id="PTHR24351">
    <property type="entry name" value="RIBOSOMAL PROTEIN S6 KINASE"/>
    <property type="match status" value="1"/>
</dbReference>
<reference evidence="12" key="2">
    <citation type="submission" date="2021-01" db="UniProtKB">
        <authorList>
            <consortium name="EnsemblMetazoa"/>
        </authorList>
    </citation>
    <scope>IDENTIFICATION</scope>
</reference>
<evidence type="ECO:0000313" key="13">
    <source>
        <dbReference type="Proteomes" id="UP000007110"/>
    </source>
</evidence>
<dbReference type="InterPro" id="IPR008271">
    <property type="entry name" value="Ser/Thr_kinase_AS"/>
</dbReference>
<feature type="domain" description="PH" evidence="9">
    <location>
        <begin position="6"/>
        <end position="108"/>
    </location>
</feature>
<dbReference type="GeneID" id="582897"/>
<dbReference type="RefSeq" id="XP_030854899.1">
    <property type="nucleotide sequence ID" value="XM_030999039.1"/>
</dbReference>
<dbReference type="Gene3D" id="1.10.510.10">
    <property type="entry name" value="Transferase(Phosphotransferase) domain 1"/>
    <property type="match status" value="1"/>
</dbReference>
<dbReference type="InterPro" id="IPR017892">
    <property type="entry name" value="Pkinase_C"/>
</dbReference>
<sequence length="465" mass="53990">MSEAPITVKEGWILKRGEYIKNWRPRYFRLNSNGEFRGYKDAPKGKVEPNALNDFRIEKSMILKSEKPRPNTFIVRCFQWTTLVERTFAADSCEERESWIQAIQGVNATLENQQTNAGNGVKDDSDSFTMDDFDVLKVLGKGTLGKVVLGREKKTGEVFAIKVFKKEAFLQEDEVELENSLTKNRMVQKISHPFLASLEYFFQTSDRLYFVTEYVNGGELFFHLSRDRVFTEERARFYCAEIVSALSYLHAQDVIYRDMKLENILLDSEGHIKITDFGLCKQEISYSDTTKTFCGTPEYLAPEILDENDYGMAVDWWGTGVVMYEMMCGRLPFYNRDHEVLFNLILKEDVRFPNRLSEEAKSLLSGLLEKDPKKRLGYGPDDAKEIMRHPFFAPINWEDIFEKKVQPPFKPEIKSDADTTYFDRDFTQERARLTPPPAGTLATQHEEQSQFEKFNVYTDDVPLQK</sequence>
<evidence type="ECO:0000259" key="9">
    <source>
        <dbReference type="PROSITE" id="PS50003"/>
    </source>
</evidence>